<sequence length="235" mass="24797">MGLFEKFRPSRKDVDEARTALEEAREGKEDGGAIDRLIRTIMSVGIDGVGPIRSAPDIAARALKEEDGDIERAVKDVISSATRWGAVGGVVTGIGGFTTMVVALPANLVEFYVQATRMVASIATLRGYDVTEPHIRTAVMLTLVGSDADEVLKKAGMSTGTGRVAAFALKRLPASSMMIVNKAIGFRLLRGVGEKLLTRLGRGVPIVGGLVGGGLDGFMMRKIAANARKQFPVGA</sequence>
<dbReference type="AlphaFoldDB" id="A0A4Z1DYP9"/>
<dbReference type="Proteomes" id="UP000297318">
    <property type="component" value="Unassembled WGS sequence"/>
</dbReference>
<organism evidence="1 2">
    <name type="scientific">Serinibacter arcticus</name>
    <dbReference type="NCBI Taxonomy" id="1655435"/>
    <lineage>
        <taxon>Bacteria</taxon>
        <taxon>Bacillati</taxon>
        <taxon>Actinomycetota</taxon>
        <taxon>Actinomycetes</taxon>
        <taxon>Micrococcales</taxon>
        <taxon>Beutenbergiaceae</taxon>
        <taxon>Serinibacter</taxon>
    </lineage>
</organism>
<evidence type="ECO:0000313" key="1">
    <source>
        <dbReference type="EMBL" id="TGO04724.1"/>
    </source>
</evidence>
<proteinExistence type="predicted"/>
<protein>
    <submittedName>
        <fullName evidence="1">2,4-dihydroxyhept-2-ene-1,7-dioic acid aldolase</fullName>
    </submittedName>
</protein>
<gene>
    <name evidence="1" type="ORF">SERN_2317</name>
</gene>
<reference evidence="1 2" key="1">
    <citation type="submission" date="2018-11" db="EMBL/GenBank/DDBJ databases">
        <title>Complete genome sequencing of the Actinobacteria Serinibacter sp. K3-2.</title>
        <authorList>
            <person name="Rakitin A.L."/>
            <person name="Beletsky A.V."/>
            <person name="Mardanov A.V."/>
            <person name="Ravin N.V."/>
            <person name="Gromova A.S."/>
            <person name="Filippova S.N."/>
            <person name="Gal'Chenko V.F."/>
        </authorList>
    </citation>
    <scope>NUCLEOTIDE SEQUENCE [LARGE SCALE GENOMIC DNA]</scope>
    <source>
        <strain evidence="1 2">K3-2</strain>
    </source>
</reference>
<dbReference type="PANTHER" id="PTHR41260">
    <property type="entry name" value="PROTEIN ECSC"/>
    <property type="match status" value="1"/>
</dbReference>
<dbReference type="RefSeq" id="WP_233251645.1">
    <property type="nucleotide sequence ID" value="NZ_RHPJ01000003.1"/>
</dbReference>
<accession>A0A4Z1DYP9</accession>
<name>A0A4Z1DYP9_9MICO</name>
<evidence type="ECO:0000313" key="2">
    <source>
        <dbReference type="Proteomes" id="UP000297318"/>
    </source>
</evidence>
<keyword evidence="2" id="KW-1185">Reference proteome</keyword>
<dbReference type="Pfam" id="PF12787">
    <property type="entry name" value="EcsC"/>
    <property type="match status" value="1"/>
</dbReference>
<dbReference type="EMBL" id="RHPJ01000003">
    <property type="protein sequence ID" value="TGO04724.1"/>
    <property type="molecule type" value="Genomic_DNA"/>
</dbReference>
<comment type="caution">
    <text evidence="1">The sequence shown here is derived from an EMBL/GenBank/DDBJ whole genome shotgun (WGS) entry which is preliminary data.</text>
</comment>
<dbReference type="PANTHER" id="PTHR41260:SF1">
    <property type="entry name" value="PROTEIN ECSC"/>
    <property type="match status" value="1"/>
</dbReference>
<dbReference type="InterPro" id="IPR024787">
    <property type="entry name" value="EcsC"/>
</dbReference>